<evidence type="ECO:0000256" key="3">
    <source>
        <dbReference type="ARBA" id="ARBA00022946"/>
    </source>
</evidence>
<keyword evidence="5" id="KW-0496">Mitochondrion</keyword>
<keyword evidence="11" id="KW-1185">Reference proteome</keyword>
<dbReference type="PANTHER" id="PTHR21026:SF2">
    <property type="entry name" value="LARGE RIBOSOMAL SUBUNIT PROTEIN BL32M"/>
    <property type="match status" value="1"/>
</dbReference>
<dbReference type="Pfam" id="PF01783">
    <property type="entry name" value="Ribosomal_L32p"/>
    <property type="match status" value="1"/>
</dbReference>
<keyword evidence="3" id="KW-0809">Transit peptide</keyword>
<accession>A0A8T2JHJ2</accession>
<keyword evidence="6" id="KW-0687">Ribonucleoprotein</keyword>
<evidence type="ECO:0000256" key="6">
    <source>
        <dbReference type="ARBA" id="ARBA00023274"/>
    </source>
</evidence>
<organism evidence="10 11">
    <name type="scientific">Hymenochirus boettgeri</name>
    <name type="common">Congo dwarf clawed frog</name>
    <dbReference type="NCBI Taxonomy" id="247094"/>
    <lineage>
        <taxon>Eukaryota</taxon>
        <taxon>Metazoa</taxon>
        <taxon>Chordata</taxon>
        <taxon>Craniata</taxon>
        <taxon>Vertebrata</taxon>
        <taxon>Euteleostomi</taxon>
        <taxon>Amphibia</taxon>
        <taxon>Batrachia</taxon>
        <taxon>Anura</taxon>
        <taxon>Pipoidea</taxon>
        <taxon>Pipidae</taxon>
        <taxon>Pipinae</taxon>
        <taxon>Hymenochirus</taxon>
    </lineage>
</organism>
<sequence>MATISLIWGSALNSLVKCCLRAEQTVLRCLGFQSWTPGPALALQGPVSHSLPYDDLNDKDSAPNFLDNIFWMAAPKSRRSIEINRCRRRHPDKLIKVKNNIDVCSECGHLKLKHILCGFCYEKVRYETHLIRQEIKAKEGGPFKAPTQETIVLYEGEKPSPGDENKRIIERSRKRPSWFAF</sequence>
<dbReference type="GO" id="GO:0005762">
    <property type="term" value="C:mitochondrial large ribosomal subunit"/>
    <property type="evidence" value="ECO:0007669"/>
    <property type="project" value="TreeGrafter"/>
</dbReference>
<keyword evidence="4" id="KW-0689">Ribosomal protein</keyword>
<comment type="subcellular location">
    <subcellularLocation>
        <location evidence="1">Mitochondrion</location>
    </subcellularLocation>
</comment>
<dbReference type="EMBL" id="JAACNH010000005">
    <property type="protein sequence ID" value="KAG8442780.1"/>
    <property type="molecule type" value="Genomic_DNA"/>
</dbReference>
<evidence type="ECO:0000256" key="8">
    <source>
        <dbReference type="ARBA" id="ARBA00042577"/>
    </source>
</evidence>
<dbReference type="NCBIfam" id="TIGR01031">
    <property type="entry name" value="rpmF_bact"/>
    <property type="match status" value="1"/>
</dbReference>
<dbReference type="SUPFAM" id="SSF57829">
    <property type="entry name" value="Zn-binding ribosomal proteins"/>
    <property type="match status" value="1"/>
</dbReference>
<evidence type="ECO:0000256" key="4">
    <source>
        <dbReference type="ARBA" id="ARBA00022980"/>
    </source>
</evidence>
<dbReference type="PANTHER" id="PTHR21026">
    <property type="entry name" value="39S RIBOSOMAL PROTEIN L32, MITOCHONDRIAL"/>
    <property type="match status" value="1"/>
</dbReference>
<comment type="similarity">
    <text evidence="2">Belongs to the bacterial ribosomal protein bL32 family.</text>
</comment>
<evidence type="ECO:0000256" key="7">
    <source>
        <dbReference type="ARBA" id="ARBA00039935"/>
    </source>
</evidence>
<gene>
    <name evidence="10" type="ORF">GDO86_011554</name>
</gene>
<evidence type="ECO:0000256" key="2">
    <source>
        <dbReference type="ARBA" id="ARBA00008560"/>
    </source>
</evidence>
<dbReference type="GO" id="GO:0006412">
    <property type="term" value="P:translation"/>
    <property type="evidence" value="ECO:0007669"/>
    <property type="project" value="InterPro"/>
</dbReference>
<protein>
    <recommendedName>
        <fullName evidence="7">Large ribosomal subunit protein bL32m</fullName>
    </recommendedName>
    <alternativeName>
        <fullName evidence="8">39S ribosomal protein L32, mitochondrial</fullName>
    </alternativeName>
</protein>
<dbReference type="GO" id="GO:0003735">
    <property type="term" value="F:structural constituent of ribosome"/>
    <property type="evidence" value="ECO:0007669"/>
    <property type="project" value="InterPro"/>
</dbReference>
<dbReference type="InterPro" id="IPR051991">
    <property type="entry name" value="Mitoribosomal_protein_bL32"/>
</dbReference>
<name>A0A8T2JHJ2_9PIPI</name>
<comment type="caution">
    <text evidence="10">The sequence shown here is derived from an EMBL/GenBank/DDBJ whole genome shotgun (WGS) entry which is preliminary data.</text>
</comment>
<dbReference type="InterPro" id="IPR002677">
    <property type="entry name" value="Ribosomal_bL32"/>
</dbReference>
<dbReference type="AlphaFoldDB" id="A0A8T2JHJ2"/>
<comment type="function">
    <text evidence="9">Component of the mitochondrial large ribosomal subunit (mt-LSU). The mitochondrial ribosome (mitoribosome) is a large ribonucleoprotein complex responsible for the synthesis of proteins inside mitochondria.</text>
</comment>
<evidence type="ECO:0000256" key="9">
    <source>
        <dbReference type="ARBA" id="ARBA00045766"/>
    </source>
</evidence>
<evidence type="ECO:0000313" key="10">
    <source>
        <dbReference type="EMBL" id="KAG8442780.1"/>
    </source>
</evidence>
<dbReference type="Proteomes" id="UP000812440">
    <property type="component" value="Chromosome 6"/>
</dbReference>
<dbReference type="InterPro" id="IPR011332">
    <property type="entry name" value="Ribosomal_zn-bd"/>
</dbReference>
<reference evidence="10" key="1">
    <citation type="thesis" date="2020" institute="ProQuest LLC" country="789 East Eisenhower Parkway, Ann Arbor, MI, USA">
        <title>Comparative Genomics and Chromosome Evolution.</title>
        <authorList>
            <person name="Mudd A.B."/>
        </authorList>
    </citation>
    <scope>NUCLEOTIDE SEQUENCE</scope>
    <source>
        <strain evidence="10">Female2</strain>
        <tissue evidence="10">Blood</tissue>
    </source>
</reference>
<proteinExistence type="inferred from homology"/>
<evidence type="ECO:0000256" key="1">
    <source>
        <dbReference type="ARBA" id="ARBA00004173"/>
    </source>
</evidence>
<evidence type="ECO:0000256" key="5">
    <source>
        <dbReference type="ARBA" id="ARBA00023128"/>
    </source>
</evidence>
<evidence type="ECO:0000313" key="11">
    <source>
        <dbReference type="Proteomes" id="UP000812440"/>
    </source>
</evidence>
<dbReference type="OrthoDB" id="2014905at2759"/>